<dbReference type="AlphaFoldDB" id="A0A409VHS2"/>
<keyword evidence="4" id="KW-1185">Reference proteome</keyword>
<evidence type="ECO:0000256" key="1">
    <source>
        <dbReference type="SAM" id="MobiDB-lite"/>
    </source>
</evidence>
<dbReference type="Proteomes" id="UP000284842">
    <property type="component" value="Unassembled WGS sequence"/>
</dbReference>
<feature type="compositionally biased region" description="Basic and acidic residues" evidence="1">
    <location>
        <begin position="1"/>
        <end position="15"/>
    </location>
</feature>
<dbReference type="InParanoid" id="A0A409VHS2"/>
<name>A0A409VHS2_9AGAR</name>
<organism evidence="3 4">
    <name type="scientific">Panaeolus cyanescens</name>
    <dbReference type="NCBI Taxonomy" id="181874"/>
    <lineage>
        <taxon>Eukaryota</taxon>
        <taxon>Fungi</taxon>
        <taxon>Dikarya</taxon>
        <taxon>Basidiomycota</taxon>
        <taxon>Agaricomycotina</taxon>
        <taxon>Agaricomycetes</taxon>
        <taxon>Agaricomycetidae</taxon>
        <taxon>Agaricales</taxon>
        <taxon>Agaricineae</taxon>
        <taxon>Galeropsidaceae</taxon>
        <taxon>Panaeolus</taxon>
    </lineage>
</organism>
<feature type="compositionally biased region" description="Polar residues" evidence="1">
    <location>
        <begin position="50"/>
        <end position="64"/>
    </location>
</feature>
<keyword evidence="2" id="KW-0812">Transmembrane</keyword>
<feature type="compositionally biased region" description="Polar residues" evidence="1">
    <location>
        <begin position="95"/>
        <end position="105"/>
    </location>
</feature>
<feature type="transmembrane region" description="Helical" evidence="2">
    <location>
        <begin position="130"/>
        <end position="149"/>
    </location>
</feature>
<evidence type="ECO:0008006" key="5">
    <source>
        <dbReference type="Google" id="ProtNLM"/>
    </source>
</evidence>
<proteinExistence type="predicted"/>
<feature type="compositionally biased region" description="Acidic residues" evidence="1">
    <location>
        <begin position="20"/>
        <end position="38"/>
    </location>
</feature>
<dbReference type="STRING" id="181874.A0A409VHS2"/>
<gene>
    <name evidence="3" type="ORF">CVT24_012051</name>
</gene>
<evidence type="ECO:0000256" key="2">
    <source>
        <dbReference type="SAM" id="Phobius"/>
    </source>
</evidence>
<dbReference type="EMBL" id="NHTK01006057">
    <property type="protein sequence ID" value="PPQ65824.1"/>
    <property type="molecule type" value="Genomic_DNA"/>
</dbReference>
<feature type="compositionally biased region" description="Basic and acidic residues" evidence="1">
    <location>
        <begin position="81"/>
        <end position="94"/>
    </location>
</feature>
<protein>
    <recommendedName>
        <fullName evidence="5">Transmembrane protein</fullName>
    </recommendedName>
</protein>
<evidence type="ECO:0000313" key="4">
    <source>
        <dbReference type="Proteomes" id="UP000284842"/>
    </source>
</evidence>
<keyword evidence="2" id="KW-1133">Transmembrane helix</keyword>
<evidence type="ECO:0000313" key="3">
    <source>
        <dbReference type="EMBL" id="PPQ65824.1"/>
    </source>
</evidence>
<feature type="region of interest" description="Disordered" evidence="1">
    <location>
        <begin position="1"/>
        <end position="110"/>
    </location>
</feature>
<keyword evidence="2" id="KW-0472">Membrane</keyword>
<accession>A0A409VHS2</accession>
<comment type="caution">
    <text evidence="3">The sequence shown here is derived from an EMBL/GenBank/DDBJ whole genome shotgun (WGS) entry which is preliminary data.</text>
</comment>
<sequence>MTAINQRDREKRDTNTPDDIMQDDDHEDGAWEDEQDDEASSRPLNKSDYRTTTSSRNKANSINGTPRRRRKAPIGNNSINVHDRRSAPPSRRQESPTQTHTTTNVPLYKAPTASSDTLNTEDAFQHAKNVFIFICSYIFDIFKSAIMLLKAPLKIAVFFFLLSFLSSRLVLQVRKVVIPFCWIPGVSSLTVICHPIRRDGDSSSNGKTKWADFERLEDTQSTMFHTVIVESIGNSALALDIKRTQMAASDLATLVRVSDLKMKKPIEDHLRDFGDRAGKTADGLQMLASKANGAFDRVAAINEHAMHAIEQARDKEPAPWSFGALMRPNAKQEIQEVVNTVFDQAMATLAFNLRDLIIVAELNLKRLTELEESLITLHTLATESDVETTDDRDKVLGELWTWLGGNRGELRKFQENLDLLKEVGTYKQQAQGHVMSARQALLHMQTTMEDMRQRAADPMLMGPVVPVEVHIRTINMALDRMKQTRLLAREVEERIYKREYSKI</sequence>
<dbReference type="OrthoDB" id="4179406at2759"/>
<reference evidence="3 4" key="1">
    <citation type="journal article" date="2018" name="Evol. Lett.">
        <title>Horizontal gene cluster transfer increased hallucinogenic mushroom diversity.</title>
        <authorList>
            <person name="Reynolds H.T."/>
            <person name="Vijayakumar V."/>
            <person name="Gluck-Thaler E."/>
            <person name="Korotkin H.B."/>
            <person name="Matheny P.B."/>
            <person name="Slot J.C."/>
        </authorList>
    </citation>
    <scope>NUCLEOTIDE SEQUENCE [LARGE SCALE GENOMIC DNA]</scope>
    <source>
        <strain evidence="3 4">2629</strain>
    </source>
</reference>